<gene>
    <name evidence="9" type="primary">dxr</name>
    <name evidence="13" type="ORF">IAB06_04615</name>
</gene>
<keyword evidence="9" id="KW-0460">Magnesium</keyword>
<feature type="binding site" evidence="9">
    <location>
        <position position="13"/>
    </location>
    <ligand>
        <name>NADPH</name>
        <dbReference type="ChEBI" id="CHEBI:57783"/>
    </ligand>
</feature>
<feature type="binding site" evidence="9">
    <location>
        <position position="210"/>
    </location>
    <ligand>
        <name>1-deoxy-D-xylulose 5-phosphate</name>
        <dbReference type="ChEBI" id="CHEBI:57792"/>
    </ligand>
</feature>
<protein>
    <recommendedName>
        <fullName evidence="9">1-deoxy-D-xylulose 5-phosphate reductoisomerase</fullName>
        <shortName evidence="9">DXP reductoisomerase</shortName>
        <ecNumber evidence="9">1.1.1.267</ecNumber>
    </recommendedName>
    <alternativeName>
        <fullName evidence="9">1-deoxyxylulose-5-phosphate reductoisomerase</fullName>
    </alternativeName>
    <alternativeName>
        <fullName evidence="9">2-C-methyl-D-erythritol 4-phosphate synthase</fullName>
    </alternativeName>
</protein>
<organism evidence="13 14">
    <name type="scientific">Candidatus Avacidaminococcus intestinavium</name>
    <dbReference type="NCBI Taxonomy" id="2840684"/>
    <lineage>
        <taxon>Bacteria</taxon>
        <taxon>Bacillati</taxon>
        <taxon>Bacillota</taxon>
        <taxon>Negativicutes</taxon>
        <taxon>Acidaminococcales</taxon>
        <taxon>Acidaminococcaceae</taxon>
        <taxon>Acidaminococcaceae incertae sedis</taxon>
        <taxon>Candidatus Avacidaminococcus</taxon>
    </lineage>
</organism>
<dbReference type="FunFam" id="3.40.50.720:FF:000045">
    <property type="entry name" value="1-deoxy-D-xylulose 5-phosphate reductoisomerase"/>
    <property type="match status" value="1"/>
</dbReference>
<name>A0A9D1MPG8_9FIRM</name>
<feature type="binding site" evidence="9">
    <location>
        <position position="12"/>
    </location>
    <ligand>
        <name>NADPH</name>
        <dbReference type="ChEBI" id="CHEBI:57783"/>
    </ligand>
</feature>
<comment type="caution">
    <text evidence="9">Lacks conserved residue(s) required for the propagation of feature annotation.</text>
</comment>
<dbReference type="Gene3D" id="1.10.1740.10">
    <property type="match status" value="1"/>
</dbReference>
<evidence type="ECO:0000313" key="13">
    <source>
        <dbReference type="EMBL" id="HIU64303.1"/>
    </source>
</evidence>
<sequence length="385" mass="41795">MPKNIAVMGSTGSIGKQTLDVVRANKEKFKIVALAVNNNIELLCAQIKEFNPTLVAVYDESAAKKLKTMLNIKVEIVTGEDGLTTVATIDEVDTVVAAISGYRGLNSTLAAVRKGKNIALANKETLVVAGELFMREVSENNISLLPVDSEHSAIYQALQGSQHNEIKRLLLTASGGPFRGFTQKKLMNVSLSECLAHPNWSMGRKITVDSATLANKGLEVIEAHWLFDVNYDKIKVVVHPQSIVHSLVEFQDGSVLAQMGLPDMKLPIQYALSYPDRWANSFGQLDLVSVSPLTFENPDFEVFPLLSLAIACGKKGGTAPCIFNAANEEAVWAFLSGKIKFSKISRVVEEVLNLTSSVHNPSLTNIIEADAAARSDAQKMISNLL</sequence>
<feature type="domain" description="1-deoxy-D-xylulose 5-phosphate reductoisomerase N-terminal" evidence="10">
    <location>
        <begin position="5"/>
        <end position="130"/>
    </location>
</feature>
<comment type="similarity">
    <text evidence="2 9">Belongs to the DXR family.</text>
</comment>
<dbReference type="GO" id="GO:0030604">
    <property type="term" value="F:1-deoxy-D-xylulose-5-phosphate reductoisomerase activity"/>
    <property type="evidence" value="ECO:0007669"/>
    <property type="project" value="UniProtKB-UniRule"/>
</dbReference>
<feature type="binding site" evidence="9">
    <location>
        <position position="150"/>
    </location>
    <ligand>
        <name>Mn(2+)</name>
        <dbReference type="ChEBI" id="CHEBI:29035"/>
    </ligand>
</feature>
<feature type="binding site" evidence="9">
    <location>
        <position position="39"/>
    </location>
    <ligand>
        <name>NADPH</name>
        <dbReference type="ChEBI" id="CHEBI:57783"/>
    </ligand>
</feature>
<dbReference type="SUPFAM" id="SSF51735">
    <property type="entry name" value="NAD(P)-binding Rossmann-fold domains"/>
    <property type="match status" value="1"/>
</dbReference>
<comment type="function">
    <text evidence="9">Catalyzes the NADPH-dependent rearrangement and reduction of 1-deoxy-D-xylulose-5-phosphate (DXP) to 2-C-methyl-D-erythritol 4-phosphate (MEP).</text>
</comment>
<dbReference type="NCBIfam" id="NF009114">
    <property type="entry name" value="PRK12464.1"/>
    <property type="match status" value="1"/>
</dbReference>
<dbReference type="InterPro" id="IPR026877">
    <property type="entry name" value="DXPR_C"/>
</dbReference>
<dbReference type="HAMAP" id="MF_00183">
    <property type="entry name" value="DXP_reductoisom"/>
    <property type="match status" value="1"/>
</dbReference>
<dbReference type="InterPro" id="IPR036169">
    <property type="entry name" value="DXPR_C_sf"/>
</dbReference>
<feature type="binding site" evidence="9">
    <location>
        <position position="123"/>
    </location>
    <ligand>
        <name>1-deoxy-D-xylulose 5-phosphate</name>
        <dbReference type="ChEBI" id="CHEBI:57792"/>
    </ligand>
</feature>
<evidence type="ECO:0000313" key="14">
    <source>
        <dbReference type="Proteomes" id="UP000824099"/>
    </source>
</evidence>
<dbReference type="SUPFAM" id="SSF55347">
    <property type="entry name" value="Glyceraldehyde-3-phosphate dehydrogenase-like, C-terminal domain"/>
    <property type="match status" value="1"/>
</dbReference>
<evidence type="ECO:0000256" key="3">
    <source>
        <dbReference type="ARBA" id="ARBA00022723"/>
    </source>
</evidence>
<dbReference type="SUPFAM" id="SSF69055">
    <property type="entry name" value="1-deoxy-D-xylulose-5-phosphate reductoisomerase, C-terminal domain"/>
    <property type="match status" value="1"/>
</dbReference>
<dbReference type="GO" id="GO:0051484">
    <property type="term" value="P:isopentenyl diphosphate biosynthetic process, methylerythritol 4-phosphate pathway involved in terpenoid biosynthetic process"/>
    <property type="evidence" value="ECO:0007669"/>
    <property type="project" value="TreeGrafter"/>
</dbReference>
<feature type="binding site" evidence="9">
    <location>
        <position position="14"/>
    </location>
    <ligand>
        <name>NADPH</name>
        <dbReference type="ChEBI" id="CHEBI:57783"/>
    </ligand>
</feature>
<evidence type="ECO:0000256" key="2">
    <source>
        <dbReference type="ARBA" id="ARBA00006825"/>
    </source>
</evidence>
<feature type="domain" description="1-deoxy-D-xylulose 5-phosphate reductoisomerase C-terminal" evidence="11">
    <location>
        <begin position="144"/>
        <end position="227"/>
    </location>
</feature>
<dbReference type="InterPro" id="IPR003821">
    <property type="entry name" value="DXP_reductoisomerase"/>
</dbReference>
<dbReference type="Proteomes" id="UP000824099">
    <property type="component" value="Unassembled WGS sequence"/>
</dbReference>
<dbReference type="InterPro" id="IPR013512">
    <property type="entry name" value="DXP_reductoisomerase_N"/>
</dbReference>
<evidence type="ECO:0000256" key="4">
    <source>
        <dbReference type="ARBA" id="ARBA00022857"/>
    </source>
</evidence>
<feature type="binding site" evidence="9">
    <location>
        <position position="124"/>
    </location>
    <ligand>
        <name>NADPH</name>
        <dbReference type="ChEBI" id="CHEBI:57783"/>
    </ligand>
</feature>
<dbReference type="GO" id="GO:0070402">
    <property type="term" value="F:NADPH binding"/>
    <property type="evidence" value="ECO:0007669"/>
    <property type="project" value="InterPro"/>
</dbReference>
<evidence type="ECO:0000259" key="11">
    <source>
        <dbReference type="Pfam" id="PF08436"/>
    </source>
</evidence>
<feature type="binding site" evidence="9">
    <location>
        <position position="219"/>
    </location>
    <ligand>
        <name>Mn(2+)</name>
        <dbReference type="ChEBI" id="CHEBI:29035"/>
    </ligand>
</feature>
<feature type="binding site" evidence="9">
    <location>
        <position position="219"/>
    </location>
    <ligand>
        <name>1-deoxy-D-xylulose 5-phosphate</name>
        <dbReference type="ChEBI" id="CHEBI:57792"/>
    </ligand>
</feature>
<comment type="pathway">
    <text evidence="1 9">Isoprenoid biosynthesis; isopentenyl diphosphate biosynthesis via DXP pathway; isopentenyl diphosphate from 1-deoxy-D-xylulose 5-phosphate: step 1/6.</text>
</comment>
<comment type="catalytic activity">
    <reaction evidence="8">
        <text>2-C-methyl-D-erythritol 4-phosphate + NADP(+) = 1-deoxy-D-xylulose 5-phosphate + NADPH + H(+)</text>
        <dbReference type="Rhea" id="RHEA:13717"/>
        <dbReference type="ChEBI" id="CHEBI:15378"/>
        <dbReference type="ChEBI" id="CHEBI:57783"/>
        <dbReference type="ChEBI" id="CHEBI:57792"/>
        <dbReference type="ChEBI" id="CHEBI:58262"/>
        <dbReference type="ChEBI" id="CHEBI:58349"/>
        <dbReference type="EC" id="1.1.1.267"/>
    </reaction>
    <physiologicalReaction direction="right-to-left" evidence="8">
        <dbReference type="Rhea" id="RHEA:13719"/>
    </physiologicalReaction>
</comment>
<comment type="cofactor">
    <cofactor evidence="9">
        <name>Mg(2+)</name>
        <dbReference type="ChEBI" id="CHEBI:18420"/>
    </cofactor>
    <cofactor evidence="9">
        <name>Mn(2+)</name>
        <dbReference type="ChEBI" id="CHEBI:29035"/>
    </cofactor>
</comment>
<evidence type="ECO:0000259" key="10">
    <source>
        <dbReference type="Pfam" id="PF02670"/>
    </source>
</evidence>
<feature type="binding site" evidence="9">
    <location>
        <position position="197"/>
    </location>
    <ligand>
        <name>1-deoxy-D-xylulose 5-phosphate</name>
        <dbReference type="ChEBI" id="CHEBI:57792"/>
    </ligand>
</feature>
<feature type="binding site" evidence="9">
    <location>
        <position position="150"/>
    </location>
    <ligand>
        <name>1-deoxy-D-xylulose 5-phosphate</name>
        <dbReference type="ChEBI" id="CHEBI:57792"/>
    </ligand>
</feature>
<evidence type="ECO:0000256" key="6">
    <source>
        <dbReference type="ARBA" id="ARBA00023211"/>
    </source>
</evidence>
<dbReference type="NCBIfam" id="TIGR00243">
    <property type="entry name" value="Dxr"/>
    <property type="match status" value="1"/>
</dbReference>
<feature type="binding site" evidence="9">
    <location>
        <position position="215"/>
    </location>
    <ligand>
        <name>1-deoxy-D-xylulose 5-phosphate</name>
        <dbReference type="ChEBI" id="CHEBI:57792"/>
    </ligand>
</feature>
<evidence type="ECO:0000256" key="7">
    <source>
        <dbReference type="ARBA" id="ARBA00023229"/>
    </source>
</evidence>
<evidence type="ECO:0000256" key="8">
    <source>
        <dbReference type="ARBA" id="ARBA00048543"/>
    </source>
</evidence>
<evidence type="ECO:0000259" key="12">
    <source>
        <dbReference type="Pfam" id="PF13288"/>
    </source>
</evidence>
<feature type="domain" description="DXP reductoisomerase C-terminal" evidence="12">
    <location>
        <begin position="259"/>
        <end position="375"/>
    </location>
</feature>
<feature type="binding site" evidence="9">
    <location>
        <position position="149"/>
    </location>
    <ligand>
        <name>1-deoxy-D-xylulose 5-phosphate</name>
        <dbReference type="ChEBI" id="CHEBI:57792"/>
    </ligand>
</feature>
<dbReference type="Pfam" id="PF02670">
    <property type="entry name" value="DXP_reductoisom"/>
    <property type="match status" value="1"/>
</dbReference>
<dbReference type="Pfam" id="PF08436">
    <property type="entry name" value="DXP_redisom_C"/>
    <property type="match status" value="1"/>
</dbReference>
<feature type="binding site" evidence="9">
    <location>
        <position position="122"/>
    </location>
    <ligand>
        <name>NADPH</name>
        <dbReference type="ChEBI" id="CHEBI:57783"/>
    </ligand>
</feature>
<reference evidence="13" key="2">
    <citation type="journal article" date="2021" name="PeerJ">
        <title>Extensive microbial diversity within the chicken gut microbiome revealed by metagenomics and culture.</title>
        <authorList>
            <person name="Gilroy R."/>
            <person name="Ravi A."/>
            <person name="Getino M."/>
            <person name="Pursley I."/>
            <person name="Horton D.L."/>
            <person name="Alikhan N.F."/>
            <person name="Baker D."/>
            <person name="Gharbi K."/>
            <person name="Hall N."/>
            <person name="Watson M."/>
            <person name="Adriaenssens E.M."/>
            <person name="Foster-Nyarko E."/>
            <person name="Jarju S."/>
            <person name="Secka A."/>
            <person name="Antonio M."/>
            <person name="Oren A."/>
            <person name="Chaudhuri R.R."/>
            <person name="La Ragione R."/>
            <person name="Hildebrand F."/>
            <person name="Pallen M.J."/>
        </authorList>
    </citation>
    <scope>NUCLEOTIDE SEQUENCE</scope>
    <source>
        <strain evidence="13">CHK160-1198</strain>
    </source>
</reference>
<dbReference type="Gene3D" id="3.40.50.720">
    <property type="entry name" value="NAD(P)-binding Rossmann-like Domain"/>
    <property type="match status" value="1"/>
</dbReference>
<dbReference type="EC" id="1.1.1.267" evidence="9"/>
<dbReference type="Pfam" id="PF13288">
    <property type="entry name" value="DXPR_C"/>
    <property type="match status" value="1"/>
</dbReference>
<evidence type="ECO:0000256" key="5">
    <source>
        <dbReference type="ARBA" id="ARBA00023002"/>
    </source>
</evidence>
<evidence type="ECO:0000256" key="9">
    <source>
        <dbReference type="HAMAP-Rule" id="MF_00183"/>
    </source>
</evidence>
<dbReference type="InterPro" id="IPR013644">
    <property type="entry name" value="DXP_reductoisomerase_C"/>
</dbReference>
<keyword evidence="3 9" id="KW-0479">Metal-binding</keyword>
<dbReference type="EMBL" id="DVNI01000070">
    <property type="protein sequence ID" value="HIU64303.1"/>
    <property type="molecule type" value="Genomic_DNA"/>
</dbReference>
<evidence type="ECO:0000256" key="1">
    <source>
        <dbReference type="ARBA" id="ARBA00005094"/>
    </source>
</evidence>
<dbReference type="PANTHER" id="PTHR30525">
    <property type="entry name" value="1-DEOXY-D-XYLULOSE 5-PHOSPHATE REDUCTOISOMERASE"/>
    <property type="match status" value="1"/>
</dbReference>
<keyword evidence="7 9" id="KW-0414">Isoprene biosynthesis</keyword>
<dbReference type="PANTHER" id="PTHR30525:SF0">
    <property type="entry name" value="1-DEOXY-D-XYLULOSE 5-PHOSPHATE REDUCTOISOMERASE, CHLOROPLASTIC"/>
    <property type="match status" value="1"/>
</dbReference>
<keyword evidence="5 9" id="KW-0560">Oxidoreductase</keyword>
<accession>A0A9D1MPG8</accession>
<reference evidence="13" key="1">
    <citation type="submission" date="2020-10" db="EMBL/GenBank/DDBJ databases">
        <authorList>
            <person name="Gilroy R."/>
        </authorList>
    </citation>
    <scope>NUCLEOTIDE SEQUENCE</scope>
    <source>
        <strain evidence="13">CHK160-1198</strain>
    </source>
</reference>
<feature type="binding site" evidence="9">
    <location>
        <position position="174"/>
    </location>
    <ligand>
        <name>1-deoxy-D-xylulose 5-phosphate</name>
        <dbReference type="ChEBI" id="CHEBI:57792"/>
    </ligand>
</feature>
<proteinExistence type="inferred from homology"/>
<comment type="caution">
    <text evidence="13">The sequence shown here is derived from an EMBL/GenBank/DDBJ whole genome shotgun (WGS) entry which is preliminary data.</text>
</comment>
<dbReference type="PIRSF" id="PIRSF006205">
    <property type="entry name" value="Dxp_reductismrs"/>
    <property type="match status" value="1"/>
</dbReference>
<dbReference type="InterPro" id="IPR036291">
    <property type="entry name" value="NAD(P)-bd_dom_sf"/>
</dbReference>
<keyword evidence="4 9" id="KW-0521">NADP</keyword>
<feature type="binding site" evidence="9">
    <location>
        <position position="216"/>
    </location>
    <ligand>
        <name>1-deoxy-D-xylulose 5-phosphate</name>
        <dbReference type="ChEBI" id="CHEBI:57792"/>
    </ligand>
</feature>
<dbReference type="GO" id="GO:0030145">
    <property type="term" value="F:manganese ion binding"/>
    <property type="evidence" value="ECO:0007669"/>
    <property type="project" value="TreeGrafter"/>
</dbReference>
<feature type="binding site" evidence="9">
    <location>
        <position position="148"/>
    </location>
    <ligand>
        <name>Mn(2+)</name>
        <dbReference type="ChEBI" id="CHEBI:29035"/>
    </ligand>
</feature>
<keyword evidence="6 9" id="KW-0464">Manganese</keyword>
<feature type="binding site" evidence="9">
    <location>
        <position position="11"/>
    </location>
    <ligand>
        <name>NADPH</name>
        <dbReference type="ChEBI" id="CHEBI:57783"/>
    </ligand>
</feature>
<dbReference type="AlphaFoldDB" id="A0A9D1MPG8"/>
<feature type="binding site" evidence="9">
    <location>
        <position position="203"/>
    </location>
    <ligand>
        <name>NADPH</name>
        <dbReference type="ChEBI" id="CHEBI:57783"/>
    </ligand>
</feature>